<feature type="compositionally biased region" description="Low complexity" evidence="1">
    <location>
        <begin position="1029"/>
        <end position="1038"/>
    </location>
</feature>
<feature type="compositionally biased region" description="Polar residues" evidence="1">
    <location>
        <begin position="1463"/>
        <end position="1483"/>
    </location>
</feature>
<feature type="region of interest" description="Disordered" evidence="1">
    <location>
        <begin position="1609"/>
        <end position="1824"/>
    </location>
</feature>
<feature type="compositionally biased region" description="Pro residues" evidence="1">
    <location>
        <begin position="565"/>
        <end position="578"/>
    </location>
</feature>
<gene>
    <name evidence="2" type="ORF">KFL_002330130</name>
</gene>
<feature type="compositionally biased region" description="Polar residues" evidence="1">
    <location>
        <begin position="1660"/>
        <end position="1683"/>
    </location>
</feature>
<feature type="compositionally biased region" description="Pro residues" evidence="1">
    <location>
        <begin position="784"/>
        <end position="817"/>
    </location>
</feature>
<feature type="compositionally biased region" description="Basic and acidic residues" evidence="1">
    <location>
        <begin position="459"/>
        <end position="470"/>
    </location>
</feature>
<feature type="region of interest" description="Disordered" evidence="1">
    <location>
        <begin position="251"/>
        <end position="334"/>
    </location>
</feature>
<feature type="compositionally biased region" description="Basic and acidic residues" evidence="1">
    <location>
        <begin position="402"/>
        <end position="427"/>
    </location>
</feature>
<feature type="region of interest" description="Disordered" evidence="1">
    <location>
        <begin position="1"/>
        <end position="178"/>
    </location>
</feature>
<feature type="compositionally biased region" description="Gly residues" evidence="1">
    <location>
        <begin position="1520"/>
        <end position="1529"/>
    </location>
</feature>
<feature type="compositionally biased region" description="Basic and acidic residues" evidence="1">
    <location>
        <begin position="1532"/>
        <end position="1555"/>
    </location>
</feature>
<feature type="compositionally biased region" description="Basic and acidic residues" evidence="1">
    <location>
        <begin position="283"/>
        <end position="296"/>
    </location>
</feature>
<feature type="compositionally biased region" description="Basic and acidic residues" evidence="1">
    <location>
        <begin position="965"/>
        <end position="977"/>
    </location>
</feature>
<feature type="compositionally biased region" description="Gly residues" evidence="1">
    <location>
        <begin position="737"/>
        <end position="748"/>
    </location>
</feature>
<feature type="region of interest" description="Disordered" evidence="1">
    <location>
        <begin position="1851"/>
        <end position="1890"/>
    </location>
</feature>
<reference evidence="2 3" key="1">
    <citation type="journal article" date="2014" name="Nat. Commun.">
        <title>Klebsormidium flaccidum genome reveals primary factors for plant terrestrial adaptation.</title>
        <authorList>
            <person name="Hori K."/>
            <person name="Maruyama F."/>
            <person name="Fujisawa T."/>
            <person name="Togashi T."/>
            <person name="Yamamoto N."/>
            <person name="Seo M."/>
            <person name="Sato S."/>
            <person name="Yamada T."/>
            <person name="Mori H."/>
            <person name="Tajima N."/>
            <person name="Moriyama T."/>
            <person name="Ikeuchi M."/>
            <person name="Watanabe M."/>
            <person name="Wada H."/>
            <person name="Kobayashi K."/>
            <person name="Saito M."/>
            <person name="Masuda T."/>
            <person name="Sasaki-Sekimoto Y."/>
            <person name="Mashiguchi K."/>
            <person name="Awai K."/>
            <person name="Shimojima M."/>
            <person name="Masuda S."/>
            <person name="Iwai M."/>
            <person name="Nobusawa T."/>
            <person name="Narise T."/>
            <person name="Kondo S."/>
            <person name="Saito H."/>
            <person name="Sato R."/>
            <person name="Murakawa M."/>
            <person name="Ihara Y."/>
            <person name="Oshima-Yamada Y."/>
            <person name="Ohtaka K."/>
            <person name="Satoh M."/>
            <person name="Sonobe K."/>
            <person name="Ishii M."/>
            <person name="Ohtani R."/>
            <person name="Kanamori-Sato M."/>
            <person name="Honoki R."/>
            <person name="Miyazaki D."/>
            <person name="Mochizuki H."/>
            <person name="Umetsu J."/>
            <person name="Higashi K."/>
            <person name="Shibata D."/>
            <person name="Kamiya Y."/>
            <person name="Sato N."/>
            <person name="Nakamura Y."/>
            <person name="Tabata S."/>
            <person name="Ida S."/>
            <person name="Kurokawa K."/>
            <person name="Ohta H."/>
        </authorList>
    </citation>
    <scope>NUCLEOTIDE SEQUENCE [LARGE SCALE GENOMIC DNA]</scope>
    <source>
        <strain evidence="2 3">NIES-2285</strain>
    </source>
</reference>
<sequence>MDQRRYGRGNGGSPLAAPRRPRTSGFRELSGPLPKDNSGKMETDSELQDSPGSDAPPGNTLAQALARQKRKRPGSASDPGDDSMDESGSGDHKEIEDKISEPVKSKEAASIQGGGPSKIPRRARSVLAKRLDPQHPARGNDLPAVHYASSPSAASVPSGRGPRRGRMPQKMRNSSKMKREIAAAAVSVSEQEREVAEALFGLANMAALQPPSPPASPARSASPVAKSEDAIAKTSAAITVAAAALIQASSPALSADGDDDSQPIISLKSSVPVSASASVSAATEEKRQKSAKREGPPEDGAPSASTSLPALEATAMVPPKRKRPRARAKAEPVPISKDGGALAVLGAAAANLAEDSLNQAKAETESILAPGLDVLAASVAATKELGKVEKPVGPPIAAFKAEKKRVAAEKKAKAEAAEKLAQKKVEPAEGAEAKAGLDVSEGNVPIIAPKLKEPRKRKEKESKGQDGEKKEKKRSKGDHDVVKRSGHIGKPAKPEAEPEFDREGSYSDKSDREPIKPASQKSAKAAKREAMAASLKAEKAASEKEPPTAPSVSRPPSAPQSAPAPVAPTPTNAPPSSSPVPASAAVLPGPGAPLPAWAQGSMPPMYFNQAMAAAAAAAAATWPNQLGMDGREGGAAAAAAQAHIPSYMLPPRRPWKRCASHVYIAHYIEYQQTLMQLSNAGLFLRMPQQPPTPLPMAFGANASAPGGGSGPSVPAPSETGPGPAPSAAVKHERGPVGEMGEGGAGQGPPGRSIGSAFQDAGARKPPQQPLGPSMQPTPKSQYSTPPPQSTSPPRAPQAPPPSSDPPPISAPPNPPPAASQGSGQAGNPPTGPGTAQVTAQAAYAAQHLAMLQQNGYPFPFNPASLNLPPFPPFSGASGHLPGISPAAVAQYMAYLQTSLGIPPQGGLPPQLLHAHHSPNEHLPQPTGGPPASAGLDVKPQTLARPNLNQQPMPGPRPPPHNDPPPNREQREEREQKVRPNLNNRPVRPPQQGEMREMDERKQFGERGGRPTEGPAMKSFLEQQSREQQARQQQQQQQQKLGGAPPYRSLDLPPAFLQSPDLLYQKQLSQLEASWKDGSYKPARPEGPTSQQQPPPPQRHPSLAGNERNGPSQSSVGPGPLGLNPAAAGMVPRGHTTMIGTPGMLPPGPNMGPMPANFAEFLADAQRRSIEQQGQRRGGPEGGRYKDQQPGGPPEGSLQSYRDLYIQQWNEQEGRMQQQVHRPPSASEGGGQRSREGTTKPLPKQQSAVGKASPSLDLEGPSPGMGGSIIPPSRAGSGAQGPSSFGPPGQRSGGAQGPAQGPPPKTVLPRGKLAQSGGPGSMQQLPLSDPTGGRGQQLGMQKGYPFASSSGPGPSFGTGGLGSSSGRPIASQSFGAMSQQQPKPMSQGPGLSLGGQSAPSGSAQMSRLVDLSAPSQQRPVGPGGGGTYLQRAGSLGPMPQGQAAPQKGGEAFARQQAKNGKGSGSANFAKPSSASGGLFNQQRLPSPGHALPPGMVAQQHMGGLAMPGGDDKSWQYRNHGNPGGGEGKLGGVKKADEETKKKADRERRAARQRQKEQVEFELQYLADQQAHDQQKKQAAAAAAVQQATEQYAAFAQAKKFAPGALLFAQQQGKAQPVGAMARQQGGKSGQPQGRGVATASGNMHAQGGLSGELGAGLTLGRNPSGSANPSNGVGNGSRNGTPGSARSHEMGPAVSHMQMARPISRGGNGARLPATVGLGQLPLPFAPKQGSAGVPGSRQSPPMPAHPGPERAAGEGNSPTGRQGRETGAAQHPQPMEPQLAKPDMSRQGYKAPADSNGLQSQSDFTMLARPPASAPASAPSPSKPLNMAQAIAQTAPARTFETHLGNLAVPVKLPVRDGPERTPLMPPHPPLRDVPERTPLMPPQPPMSGAAQVPLLVRDAVQTPNKDASLHMAPPPRIIPSQERAILPSVEGEKGLPSSGG</sequence>
<feature type="compositionally biased region" description="Basic and acidic residues" evidence="1">
    <location>
        <begin position="993"/>
        <end position="1009"/>
    </location>
</feature>
<feature type="compositionally biased region" description="Low complexity" evidence="1">
    <location>
        <begin position="143"/>
        <end position="160"/>
    </location>
</feature>
<feature type="compositionally biased region" description="Basic and acidic residues" evidence="1">
    <location>
        <begin position="89"/>
        <end position="107"/>
    </location>
</feature>
<keyword evidence="3" id="KW-1185">Reference proteome</keyword>
<evidence type="ECO:0000313" key="3">
    <source>
        <dbReference type="Proteomes" id="UP000054558"/>
    </source>
</evidence>
<dbReference type="OMA" id="QMDAVMV"/>
<organism evidence="2 3">
    <name type="scientific">Klebsormidium nitens</name>
    <name type="common">Green alga</name>
    <name type="synonym">Ulothrix nitens</name>
    <dbReference type="NCBI Taxonomy" id="105231"/>
    <lineage>
        <taxon>Eukaryota</taxon>
        <taxon>Viridiplantae</taxon>
        <taxon>Streptophyta</taxon>
        <taxon>Klebsormidiophyceae</taxon>
        <taxon>Klebsormidiales</taxon>
        <taxon>Klebsormidiaceae</taxon>
        <taxon>Klebsormidium</taxon>
    </lineage>
</organism>
<feature type="compositionally biased region" description="Basic residues" evidence="1">
    <location>
        <begin position="161"/>
        <end position="176"/>
    </location>
</feature>
<dbReference type="EMBL" id="DF237182">
    <property type="protein sequence ID" value="GAQ85403.1"/>
    <property type="molecule type" value="Genomic_DNA"/>
</dbReference>
<feature type="compositionally biased region" description="Basic and acidic residues" evidence="1">
    <location>
        <begin position="492"/>
        <end position="515"/>
    </location>
</feature>
<proteinExistence type="predicted"/>
<evidence type="ECO:0000256" key="1">
    <source>
        <dbReference type="SAM" id="MobiDB-lite"/>
    </source>
</evidence>
<feature type="compositionally biased region" description="Polar residues" evidence="1">
    <location>
        <begin position="1206"/>
        <end position="1219"/>
    </location>
</feature>
<feature type="region of interest" description="Disordered" evidence="1">
    <location>
        <begin position="402"/>
        <end position="584"/>
    </location>
</feature>
<protein>
    <submittedName>
        <fullName evidence="2">Uncharacterized protein</fullName>
    </submittedName>
</protein>
<dbReference type="Proteomes" id="UP000054558">
    <property type="component" value="Unassembled WGS sequence"/>
</dbReference>
<feature type="compositionally biased region" description="Low complexity" evidence="1">
    <location>
        <begin position="1383"/>
        <end position="1405"/>
    </location>
</feature>
<feature type="region of interest" description="Disordered" evidence="1">
    <location>
        <begin position="209"/>
        <end position="231"/>
    </location>
</feature>
<feature type="region of interest" description="Disordered" evidence="1">
    <location>
        <begin position="694"/>
        <end position="838"/>
    </location>
</feature>
<accession>A0A1Y1I4H9</accession>
<evidence type="ECO:0000313" key="2">
    <source>
        <dbReference type="EMBL" id="GAQ85403.1"/>
    </source>
</evidence>
<feature type="compositionally biased region" description="Low complexity" evidence="1">
    <location>
        <begin position="1810"/>
        <end position="1820"/>
    </location>
</feature>
<feature type="compositionally biased region" description="Low complexity" evidence="1">
    <location>
        <begin position="550"/>
        <end position="564"/>
    </location>
</feature>
<feature type="region of interest" description="Disordered" evidence="1">
    <location>
        <begin position="905"/>
        <end position="1555"/>
    </location>
</feature>
<dbReference type="STRING" id="105231.A0A1Y1I4H9"/>
<feature type="compositionally biased region" description="Basic and acidic residues" evidence="1">
    <location>
        <begin position="526"/>
        <end position="546"/>
    </location>
</feature>
<feature type="compositionally biased region" description="Pro residues" evidence="1">
    <location>
        <begin position="952"/>
        <end position="964"/>
    </location>
</feature>
<feature type="compositionally biased region" description="Polar residues" evidence="1">
    <location>
        <begin position="1369"/>
        <end position="1382"/>
    </location>
</feature>
<feature type="compositionally biased region" description="Low complexity" evidence="1">
    <location>
        <begin position="269"/>
        <end position="282"/>
    </location>
</feature>
<name>A0A1Y1I4H9_KLENI</name>
<feature type="compositionally biased region" description="Gly residues" evidence="1">
    <location>
        <begin position="1353"/>
        <end position="1362"/>
    </location>
</feature>
<feature type="region of interest" description="Disordered" evidence="1">
    <location>
        <begin position="1906"/>
        <end position="1941"/>
    </location>
</feature>